<accession>A0A2M8LC74</accession>
<keyword evidence="1" id="KW-1133">Transmembrane helix</keyword>
<dbReference type="Proteomes" id="UP000228700">
    <property type="component" value="Unassembled WGS sequence"/>
</dbReference>
<gene>
    <name evidence="2" type="ORF">COV01_01780</name>
</gene>
<feature type="transmembrane region" description="Helical" evidence="1">
    <location>
        <begin position="12"/>
        <end position="35"/>
    </location>
</feature>
<sequence length="102" mass="11795">MPNDSLIHADIFFFISTIALILISAAVVITAGYVIRTLSDIREIVSRWKEENENIIRDTRDFRTAMRSEGVKWKFIADKIASFFEHILSIQHKSVKKVSKKK</sequence>
<evidence type="ECO:0000313" key="2">
    <source>
        <dbReference type="EMBL" id="PJE74205.1"/>
    </source>
</evidence>
<comment type="caution">
    <text evidence="2">The sequence shown here is derived from an EMBL/GenBank/DDBJ whole genome shotgun (WGS) entry which is preliminary data.</text>
</comment>
<dbReference type="EMBL" id="PFEQ01000009">
    <property type="protein sequence ID" value="PJE74205.1"/>
    <property type="molecule type" value="Genomic_DNA"/>
</dbReference>
<evidence type="ECO:0000313" key="3">
    <source>
        <dbReference type="Proteomes" id="UP000228700"/>
    </source>
</evidence>
<dbReference type="AlphaFoldDB" id="A0A2M8LC74"/>
<evidence type="ECO:0000256" key="1">
    <source>
        <dbReference type="SAM" id="Phobius"/>
    </source>
</evidence>
<organism evidence="2 3">
    <name type="scientific">Candidatus Taylorbacteria bacterium CG10_big_fil_rev_8_21_14_0_10_41_48</name>
    <dbReference type="NCBI Taxonomy" id="1975024"/>
    <lineage>
        <taxon>Bacteria</taxon>
        <taxon>Candidatus Tayloriibacteriota</taxon>
    </lineage>
</organism>
<reference evidence="3" key="1">
    <citation type="submission" date="2017-09" db="EMBL/GenBank/DDBJ databases">
        <title>Depth-based differentiation of microbial function through sediment-hosted aquifers and enrichment of novel symbionts in the deep terrestrial subsurface.</title>
        <authorList>
            <person name="Probst A.J."/>
            <person name="Ladd B."/>
            <person name="Jarett J.K."/>
            <person name="Geller-Mcgrath D.E."/>
            <person name="Sieber C.M.K."/>
            <person name="Emerson J.B."/>
            <person name="Anantharaman K."/>
            <person name="Thomas B.C."/>
            <person name="Malmstrom R."/>
            <person name="Stieglmeier M."/>
            <person name="Klingl A."/>
            <person name="Woyke T."/>
            <person name="Ryan C.M."/>
            <person name="Banfield J.F."/>
        </authorList>
    </citation>
    <scope>NUCLEOTIDE SEQUENCE [LARGE SCALE GENOMIC DNA]</scope>
</reference>
<keyword evidence="1" id="KW-0812">Transmembrane</keyword>
<protein>
    <submittedName>
        <fullName evidence="2">Uncharacterized protein</fullName>
    </submittedName>
</protein>
<proteinExistence type="predicted"/>
<name>A0A2M8LC74_9BACT</name>
<keyword evidence="1" id="KW-0472">Membrane</keyword>